<keyword evidence="3" id="KW-0804">Transcription</keyword>
<proteinExistence type="predicted"/>
<dbReference type="PRINTS" id="PR00035">
    <property type="entry name" value="HTHGNTR"/>
</dbReference>
<dbReference type="GO" id="GO:0003677">
    <property type="term" value="F:DNA binding"/>
    <property type="evidence" value="ECO:0007669"/>
    <property type="project" value="UniProtKB-KW"/>
</dbReference>
<dbReference type="PANTHER" id="PTHR43537">
    <property type="entry name" value="TRANSCRIPTIONAL REGULATOR, GNTR FAMILY"/>
    <property type="match status" value="1"/>
</dbReference>
<dbReference type="Pfam" id="PF00392">
    <property type="entry name" value="GntR"/>
    <property type="match status" value="1"/>
</dbReference>
<dbReference type="SUPFAM" id="SSF48008">
    <property type="entry name" value="GntR ligand-binding domain-like"/>
    <property type="match status" value="1"/>
</dbReference>
<dbReference type="SMART" id="SM00895">
    <property type="entry name" value="FCD"/>
    <property type="match status" value="1"/>
</dbReference>
<keyword evidence="6" id="KW-1185">Reference proteome</keyword>
<dbReference type="Proteomes" id="UP001223743">
    <property type="component" value="Unassembled WGS sequence"/>
</dbReference>
<feature type="domain" description="HTH gntR-type" evidence="4">
    <location>
        <begin position="16"/>
        <end position="83"/>
    </location>
</feature>
<protein>
    <submittedName>
        <fullName evidence="5">DNA-binding GntR family transcriptional regulator</fullName>
    </submittedName>
</protein>
<dbReference type="PROSITE" id="PS50949">
    <property type="entry name" value="HTH_GNTR"/>
    <property type="match status" value="1"/>
</dbReference>
<sequence>MSKSPLAPHLQRRERRVLTDDVADSIREAILSGRLKGGDRLIEDELAESLNVSRGPIRQAIFRLEQEGLVVHETHRGATVARVSVEDAAEIYSLRRALEALAVTSACERATEVDFAPLEAILTLFQSVPRASMTRRRVAELDIDFHDALFRAAHHGRLYRAWEALRSQIFVFLLLRDGLPNDYLVSWYRDHARLLQLVKDRDKAAAAACIEEHIGGAYERLEAHMAERDTLQIEAG</sequence>
<dbReference type="InterPro" id="IPR000524">
    <property type="entry name" value="Tscrpt_reg_HTH_GntR"/>
</dbReference>
<reference evidence="5 6" key="1">
    <citation type="submission" date="2023-07" db="EMBL/GenBank/DDBJ databases">
        <title>Genomic Encyclopedia of Type Strains, Phase IV (KMG-IV): sequencing the most valuable type-strain genomes for metagenomic binning, comparative biology and taxonomic classification.</title>
        <authorList>
            <person name="Goeker M."/>
        </authorList>
    </citation>
    <scope>NUCLEOTIDE SEQUENCE [LARGE SCALE GENOMIC DNA]</scope>
    <source>
        <strain evidence="5 6">B1-1</strain>
    </source>
</reference>
<dbReference type="InterPro" id="IPR036388">
    <property type="entry name" value="WH-like_DNA-bd_sf"/>
</dbReference>
<gene>
    <name evidence="5" type="ORF">QO015_000170</name>
</gene>
<dbReference type="Gene3D" id="1.20.120.530">
    <property type="entry name" value="GntR ligand-binding domain-like"/>
    <property type="match status" value="1"/>
</dbReference>
<dbReference type="InterPro" id="IPR008920">
    <property type="entry name" value="TF_FadR/GntR_C"/>
</dbReference>
<accession>A0ABU0M0S6</accession>
<evidence type="ECO:0000256" key="1">
    <source>
        <dbReference type="ARBA" id="ARBA00023015"/>
    </source>
</evidence>
<evidence type="ECO:0000259" key="4">
    <source>
        <dbReference type="PROSITE" id="PS50949"/>
    </source>
</evidence>
<dbReference type="CDD" id="cd07377">
    <property type="entry name" value="WHTH_GntR"/>
    <property type="match status" value="1"/>
</dbReference>
<dbReference type="SMART" id="SM00345">
    <property type="entry name" value="HTH_GNTR"/>
    <property type="match status" value="1"/>
</dbReference>
<keyword evidence="1" id="KW-0805">Transcription regulation</keyword>
<dbReference type="InterPro" id="IPR036390">
    <property type="entry name" value="WH_DNA-bd_sf"/>
</dbReference>
<evidence type="ECO:0000256" key="2">
    <source>
        <dbReference type="ARBA" id="ARBA00023125"/>
    </source>
</evidence>
<name>A0ABU0M0S6_9HYPH</name>
<dbReference type="EMBL" id="JAUSWJ010000001">
    <property type="protein sequence ID" value="MDQ0514557.1"/>
    <property type="molecule type" value="Genomic_DNA"/>
</dbReference>
<dbReference type="InterPro" id="IPR011711">
    <property type="entry name" value="GntR_C"/>
</dbReference>
<dbReference type="RefSeq" id="WP_266282103.1">
    <property type="nucleotide sequence ID" value="NZ_JAPKNF010000001.1"/>
</dbReference>
<evidence type="ECO:0000313" key="5">
    <source>
        <dbReference type="EMBL" id="MDQ0514557.1"/>
    </source>
</evidence>
<dbReference type="Pfam" id="PF07729">
    <property type="entry name" value="FCD"/>
    <property type="match status" value="1"/>
</dbReference>
<evidence type="ECO:0000256" key="3">
    <source>
        <dbReference type="ARBA" id="ARBA00023163"/>
    </source>
</evidence>
<dbReference type="Gene3D" id="1.10.10.10">
    <property type="entry name" value="Winged helix-like DNA-binding domain superfamily/Winged helix DNA-binding domain"/>
    <property type="match status" value="1"/>
</dbReference>
<organism evidence="5 6">
    <name type="scientific">Kaistia geumhonensis</name>
    <dbReference type="NCBI Taxonomy" id="410839"/>
    <lineage>
        <taxon>Bacteria</taxon>
        <taxon>Pseudomonadati</taxon>
        <taxon>Pseudomonadota</taxon>
        <taxon>Alphaproteobacteria</taxon>
        <taxon>Hyphomicrobiales</taxon>
        <taxon>Kaistiaceae</taxon>
        <taxon>Kaistia</taxon>
    </lineage>
</organism>
<comment type="caution">
    <text evidence="5">The sequence shown here is derived from an EMBL/GenBank/DDBJ whole genome shotgun (WGS) entry which is preliminary data.</text>
</comment>
<dbReference type="PANTHER" id="PTHR43537:SF24">
    <property type="entry name" value="GLUCONATE OPERON TRANSCRIPTIONAL REPRESSOR"/>
    <property type="match status" value="1"/>
</dbReference>
<evidence type="ECO:0000313" key="6">
    <source>
        <dbReference type="Proteomes" id="UP001223743"/>
    </source>
</evidence>
<dbReference type="SUPFAM" id="SSF46785">
    <property type="entry name" value="Winged helix' DNA-binding domain"/>
    <property type="match status" value="1"/>
</dbReference>
<keyword evidence="2 5" id="KW-0238">DNA-binding</keyword>